<dbReference type="Proteomes" id="UP000075881">
    <property type="component" value="Unassembled WGS sequence"/>
</dbReference>
<dbReference type="InterPro" id="IPR039251">
    <property type="entry name" value="OXLD1"/>
</dbReference>
<dbReference type="AlphaFoldDB" id="A0A182K3B7"/>
<dbReference type="PANTHER" id="PTHR21193:SF3">
    <property type="entry name" value="OXIDOREDUCTASE-LIKE DOMAIN-CONTAINING PROTEIN 1"/>
    <property type="match status" value="1"/>
</dbReference>
<keyword evidence="3" id="KW-1185">Reference proteome</keyword>
<sequence>MVLAAMVLRWKSTIHTASCECTGHIVPAIVPAAQFVGSVRTDGKRRCHSDERAGKVKVPGDGGQVALRFRYHHHLDRGPAETAGQCVLVRGEHLAEEVFALRLIVLPPEPTTCCMSGCQNCVWIQYAADLTKILDDGGEKARAIVLEKISDPSLKMFLKMELQNMPPSKSDPT</sequence>
<dbReference type="Pfam" id="PF09791">
    <property type="entry name" value="Oxidored-like"/>
    <property type="match status" value="1"/>
</dbReference>
<proteinExistence type="predicted"/>
<feature type="domain" description="Oxidoreductase-like" evidence="1">
    <location>
        <begin position="107"/>
        <end position="131"/>
    </location>
</feature>
<evidence type="ECO:0000313" key="3">
    <source>
        <dbReference type="Proteomes" id="UP000075881"/>
    </source>
</evidence>
<dbReference type="InterPro" id="IPR019180">
    <property type="entry name" value="Oxidoreductase-like_N"/>
</dbReference>
<protein>
    <submittedName>
        <fullName evidence="2">Oxidoreductase-like domain-containing protein</fullName>
    </submittedName>
</protein>
<evidence type="ECO:0000313" key="2">
    <source>
        <dbReference type="EnsemblMetazoa" id="ACHR005252-PA"/>
    </source>
</evidence>
<dbReference type="GO" id="GO:0005739">
    <property type="term" value="C:mitochondrion"/>
    <property type="evidence" value="ECO:0007669"/>
    <property type="project" value="TreeGrafter"/>
</dbReference>
<name>A0A182K3B7_9DIPT</name>
<dbReference type="EnsemblMetazoa" id="ACHR005252-RA">
    <property type="protein sequence ID" value="ACHR005252-PA"/>
    <property type="gene ID" value="ACHR005252"/>
</dbReference>
<accession>A0A182K3B7</accession>
<organism evidence="2 3">
    <name type="scientific">Anopheles christyi</name>
    <dbReference type="NCBI Taxonomy" id="43041"/>
    <lineage>
        <taxon>Eukaryota</taxon>
        <taxon>Metazoa</taxon>
        <taxon>Ecdysozoa</taxon>
        <taxon>Arthropoda</taxon>
        <taxon>Hexapoda</taxon>
        <taxon>Insecta</taxon>
        <taxon>Pterygota</taxon>
        <taxon>Neoptera</taxon>
        <taxon>Endopterygota</taxon>
        <taxon>Diptera</taxon>
        <taxon>Nematocera</taxon>
        <taxon>Culicoidea</taxon>
        <taxon>Culicidae</taxon>
        <taxon>Anophelinae</taxon>
        <taxon>Anopheles</taxon>
    </lineage>
</organism>
<dbReference type="PANTHER" id="PTHR21193">
    <property type="entry name" value="OXIDOREDUCTASE-LIKE DOMAIN-CONTAINING PROTEIN 1"/>
    <property type="match status" value="1"/>
</dbReference>
<reference evidence="3" key="1">
    <citation type="submission" date="2013-03" db="EMBL/GenBank/DDBJ databases">
        <title>The Genome Sequence of Anopheles christyi ACHKN1017.</title>
        <authorList>
            <consortium name="The Broad Institute Genomics Platform"/>
            <person name="Neafsey D.E."/>
            <person name="Besansky N."/>
            <person name="Walker B."/>
            <person name="Young S.K."/>
            <person name="Zeng Q."/>
            <person name="Gargeya S."/>
            <person name="Fitzgerald M."/>
            <person name="Haas B."/>
            <person name="Abouelleil A."/>
            <person name="Allen A.W."/>
            <person name="Alvarado L."/>
            <person name="Arachchi H.M."/>
            <person name="Berlin A.M."/>
            <person name="Chapman S.B."/>
            <person name="Gainer-Dewar J."/>
            <person name="Goldberg J."/>
            <person name="Griggs A."/>
            <person name="Gujja S."/>
            <person name="Hansen M."/>
            <person name="Howarth C."/>
            <person name="Imamovic A."/>
            <person name="Ireland A."/>
            <person name="Larimer J."/>
            <person name="McCowan C."/>
            <person name="Murphy C."/>
            <person name="Pearson M."/>
            <person name="Poon T.W."/>
            <person name="Priest M."/>
            <person name="Roberts A."/>
            <person name="Saif S."/>
            <person name="Shea T."/>
            <person name="Sisk P."/>
            <person name="Sykes S."/>
            <person name="Wortman J."/>
            <person name="Nusbaum C."/>
            <person name="Birren B."/>
        </authorList>
    </citation>
    <scope>NUCLEOTIDE SEQUENCE [LARGE SCALE GENOMIC DNA]</scope>
    <source>
        <strain evidence="3">ACHKN1017</strain>
    </source>
</reference>
<reference evidence="2" key="2">
    <citation type="submission" date="2020-05" db="UniProtKB">
        <authorList>
            <consortium name="EnsemblMetazoa"/>
        </authorList>
    </citation>
    <scope>IDENTIFICATION</scope>
    <source>
        <strain evidence="2">ACHKN1017</strain>
    </source>
</reference>
<dbReference type="VEuPathDB" id="VectorBase:ACHR005252"/>
<evidence type="ECO:0000259" key="1">
    <source>
        <dbReference type="Pfam" id="PF09791"/>
    </source>
</evidence>